<dbReference type="PANTHER" id="PTHR44757">
    <property type="entry name" value="DIGUANYLATE CYCLASE DGCP"/>
    <property type="match status" value="1"/>
</dbReference>
<dbReference type="Pfam" id="PF00563">
    <property type="entry name" value="EAL"/>
    <property type="match status" value="1"/>
</dbReference>
<reference evidence="3 4" key="1">
    <citation type="submission" date="2018-06" db="EMBL/GenBank/DDBJ databases">
        <title>Genomic Encyclopedia of Type Strains, Phase IV (KMG-IV): sequencing the most valuable type-strain genomes for metagenomic binning, comparative biology and taxonomic classification.</title>
        <authorList>
            <person name="Goeker M."/>
        </authorList>
    </citation>
    <scope>NUCLEOTIDE SEQUENCE [LARGE SCALE GENOMIC DNA]</scope>
    <source>
        <strain evidence="3 4">DSM 45521</strain>
    </source>
</reference>
<dbReference type="InterPro" id="IPR052155">
    <property type="entry name" value="Biofilm_reg_signaling"/>
</dbReference>
<dbReference type="SMART" id="SM00267">
    <property type="entry name" value="GGDEF"/>
    <property type="match status" value="1"/>
</dbReference>
<proteinExistence type="predicted"/>
<dbReference type="RefSeq" id="WP_110469713.1">
    <property type="nucleotide sequence ID" value="NZ_QJSP01000006.1"/>
</dbReference>
<comment type="caution">
    <text evidence="3">The sequence shown here is derived from an EMBL/GenBank/DDBJ whole genome shotgun (WGS) entry which is preliminary data.</text>
</comment>
<accession>A0A318RQJ9</accession>
<feature type="domain" description="EAL" evidence="1">
    <location>
        <begin position="478"/>
        <end position="731"/>
    </location>
</feature>
<protein>
    <submittedName>
        <fullName evidence="3">Diguanylate cyclase (GGDEF)-like protein</fullName>
    </submittedName>
</protein>
<sequence>MPGPEHELPILQALMERSPDLISLSEFSGLVRYINPAGLELLGLNALPTDGPLTTQDFFTPEGLRVAGEVEEGLSTVGHWQGRSEMRHFGTGEAIPVAISTFVVESDGDNPQLIASYVRDRRAGHDRDLQLLDAAASASQFAAEQQSVAELSRFAISGDLPQLLPIATDAAATMMGVERSTITRADVRDDSVLVLEAFTGTPWKLGRIPAGTYSLMGYTILRNTPIVCVDIAGETRFDTSAMATADMKSGASVPIAGSSGPWGALSVHSVRARPYGPREIAFLQTVAGVLSTAIRRIELDRRLRHRRMSDQLTGLPNREVAYECIDEALARARLNGSLVAILLLDIDDFKIINDSLGHDTGDIALRHFARRLNSATRPQDTVARLGGDEFLIICEGVEDVAHAQEIARAITEEIRQPLVDDNSPTPRSASIGVAVSDRSSTRRDLIHQADLAMYRAKSTGTGGHAVFDNADVYDAERIRTLSLALRKALIRGDQMHMVYQPIVDIDSNRIVAVEALARWNHPTLGSIGPTEFVAVAERTGLSTELGTWALRTACTQAAVWRQTRDVTIRVNVSALQLRDAKLPSQVALVLAATGLPPTALGLEITETVWVEDTERVADTLTELHRMGVGILLDDIGVGHSSISYLDRYPLFECFKIDQSFIAKLPSPRGEAIITAIVSLATAFDVTVVGEGVETSEQLEALRKCGCHLAQGYLLGRPISGDDTTALLNAQLD</sequence>
<dbReference type="InterPro" id="IPR000160">
    <property type="entry name" value="GGDEF_dom"/>
</dbReference>
<dbReference type="PROSITE" id="PS50883">
    <property type="entry name" value="EAL"/>
    <property type="match status" value="1"/>
</dbReference>
<dbReference type="SUPFAM" id="SSF55781">
    <property type="entry name" value="GAF domain-like"/>
    <property type="match status" value="1"/>
</dbReference>
<dbReference type="CDD" id="cd01948">
    <property type="entry name" value="EAL"/>
    <property type="match status" value="1"/>
</dbReference>
<dbReference type="NCBIfam" id="TIGR00254">
    <property type="entry name" value="GGDEF"/>
    <property type="match status" value="1"/>
</dbReference>
<feature type="domain" description="GGDEF" evidence="2">
    <location>
        <begin position="337"/>
        <end position="469"/>
    </location>
</feature>
<dbReference type="InterPro" id="IPR001633">
    <property type="entry name" value="EAL_dom"/>
</dbReference>
<dbReference type="SMART" id="SM00052">
    <property type="entry name" value="EAL"/>
    <property type="match status" value="1"/>
</dbReference>
<evidence type="ECO:0000313" key="4">
    <source>
        <dbReference type="Proteomes" id="UP000247591"/>
    </source>
</evidence>
<dbReference type="Gene3D" id="3.20.20.450">
    <property type="entry name" value="EAL domain"/>
    <property type="match status" value="1"/>
</dbReference>
<keyword evidence="4" id="KW-1185">Reference proteome</keyword>
<dbReference type="Proteomes" id="UP000247591">
    <property type="component" value="Unassembled WGS sequence"/>
</dbReference>
<evidence type="ECO:0000313" key="3">
    <source>
        <dbReference type="EMBL" id="PYE17467.1"/>
    </source>
</evidence>
<dbReference type="PANTHER" id="PTHR44757:SF2">
    <property type="entry name" value="BIOFILM ARCHITECTURE MAINTENANCE PROTEIN MBAA"/>
    <property type="match status" value="1"/>
</dbReference>
<evidence type="ECO:0000259" key="2">
    <source>
        <dbReference type="PROSITE" id="PS50887"/>
    </source>
</evidence>
<dbReference type="Pfam" id="PF00990">
    <property type="entry name" value="GGDEF"/>
    <property type="match status" value="1"/>
</dbReference>
<dbReference type="InterPro" id="IPR035919">
    <property type="entry name" value="EAL_sf"/>
</dbReference>
<dbReference type="Gene3D" id="3.30.450.20">
    <property type="entry name" value="PAS domain"/>
    <property type="match status" value="1"/>
</dbReference>
<dbReference type="SUPFAM" id="SSF141868">
    <property type="entry name" value="EAL domain-like"/>
    <property type="match status" value="1"/>
</dbReference>
<dbReference type="OrthoDB" id="9804951at2"/>
<dbReference type="InterPro" id="IPR035965">
    <property type="entry name" value="PAS-like_dom_sf"/>
</dbReference>
<dbReference type="SMART" id="SM00065">
    <property type="entry name" value="GAF"/>
    <property type="match status" value="1"/>
</dbReference>
<dbReference type="InterPro" id="IPR003018">
    <property type="entry name" value="GAF"/>
</dbReference>
<dbReference type="PROSITE" id="PS50887">
    <property type="entry name" value="GGDEF"/>
    <property type="match status" value="1"/>
</dbReference>
<organism evidence="3 4">
    <name type="scientific">Williamsia limnetica</name>
    <dbReference type="NCBI Taxonomy" id="882452"/>
    <lineage>
        <taxon>Bacteria</taxon>
        <taxon>Bacillati</taxon>
        <taxon>Actinomycetota</taxon>
        <taxon>Actinomycetes</taxon>
        <taxon>Mycobacteriales</taxon>
        <taxon>Nocardiaceae</taxon>
        <taxon>Williamsia</taxon>
    </lineage>
</organism>
<dbReference type="Gene3D" id="3.30.450.40">
    <property type="match status" value="1"/>
</dbReference>
<dbReference type="Gene3D" id="3.30.70.270">
    <property type="match status" value="1"/>
</dbReference>
<dbReference type="InterPro" id="IPR043128">
    <property type="entry name" value="Rev_trsase/Diguanyl_cyclase"/>
</dbReference>
<dbReference type="CDD" id="cd01949">
    <property type="entry name" value="GGDEF"/>
    <property type="match status" value="1"/>
</dbReference>
<name>A0A318RQJ9_WILLI</name>
<dbReference type="EMBL" id="QJSP01000006">
    <property type="protein sequence ID" value="PYE17467.1"/>
    <property type="molecule type" value="Genomic_DNA"/>
</dbReference>
<dbReference type="AlphaFoldDB" id="A0A318RQJ9"/>
<gene>
    <name evidence="3" type="ORF">DFR67_106170</name>
</gene>
<dbReference type="SUPFAM" id="SSF55785">
    <property type="entry name" value="PYP-like sensor domain (PAS domain)"/>
    <property type="match status" value="1"/>
</dbReference>
<dbReference type="SUPFAM" id="SSF55073">
    <property type="entry name" value="Nucleotide cyclase"/>
    <property type="match status" value="1"/>
</dbReference>
<dbReference type="Pfam" id="PF01590">
    <property type="entry name" value="GAF"/>
    <property type="match status" value="1"/>
</dbReference>
<dbReference type="InterPro" id="IPR029016">
    <property type="entry name" value="GAF-like_dom_sf"/>
</dbReference>
<evidence type="ECO:0000259" key="1">
    <source>
        <dbReference type="PROSITE" id="PS50883"/>
    </source>
</evidence>
<dbReference type="InterPro" id="IPR029787">
    <property type="entry name" value="Nucleotide_cyclase"/>
</dbReference>